<evidence type="ECO:0000256" key="4">
    <source>
        <dbReference type="ARBA" id="ARBA00022989"/>
    </source>
</evidence>
<reference evidence="8" key="1">
    <citation type="submission" date="2017-02" db="EMBL/GenBank/DDBJ databases">
        <authorList>
            <person name="Varghese N."/>
            <person name="Submissions S."/>
        </authorList>
    </citation>
    <scope>NUCLEOTIDE SEQUENCE [LARGE SCALE GENOMIC DNA]</scope>
    <source>
        <strain evidence="8">USBA 833</strain>
    </source>
</reference>
<feature type="transmembrane region" description="Helical" evidence="6">
    <location>
        <begin position="64"/>
        <end position="84"/>
    </location>
</feature>
<organism evidence="7 8">
    <name type="scientific">Caloramator quimbayensis</name>
    <dbReference type="NCBI Taxonomy" id="1147123"/>
    <lineage>
        <taxon>Bacteria</taxon>
        <taxon>Bacillati</taxon>
        <taxon>Bacillota</taxon>
        <taxon>Clostridia</taxon>
        <taxon>Eubacteriales</taxon>
        <taxon>Clostridiaceae</taxon>
        <taxon>Caloramator</taxon>
    </lineage>
</organism>
<dbReference type="RefSeq" id="WP_078697546.1">
    <property type="nucleotide sequence ID" value="NZ_FUYH01000028.1"/>
</dbReference>
<evidence type="ECO:0000313" key="8">
    <source>
        <dbReference type="Proteomes" id="UP000190105"/>
    </source>
</evidence>
<dbReference type="InterPro" id="IPR005226">
    <property type="entry name" value="UPF0014_fam"/>
</dbReference>
<comment type="subcellular location">
    <subcellularLocation>
        <location evidence="1">Membrane</location>
        <topology evidence="1">Multi-pass membrane protein</topology>
    </subcellularLocation>
</comment>
<evidence type="ECO:0000313" key="7">
    <source>
        <dbReference type="EMBL" id="SKA98328.1"/>
    </source>
</evidence>
<feature type="transmembrane region" description="Helical" evidence="6">
    <location>
        <begin position="6"/>
        <end position="25"/>
    </location>
</feature>
<dbReference type="Proteomes" id="UP000190105">
    <property type="component" value="Unassembled WGS sequence"/>
</dbReference>
<dbReference type="OrthoDB" id="9791807at2"/>
<gene>
    <name evidence="7" type="ORF">SAMN05443428_12825</name>
</gene>
<keyword evidence="8" id="KW-1185">Reference proteome</keyword>
<feature type="transmembrane region" description="Helical" evidence="6">
    <location>
        <begin position="96"/>
        <end position="116"/>
    </location>
</feature>
<evidence type="ECO:0000256" key="6">
    <source>
        <dbReference type="SAM" id="Phobius"/>
    </source>
</evidence>
<feature type="transmembrane region" description="Helical" evidence="6">
    <location>
        <begin position="225"/>
        <end position="247"/>
    </location>
</feature>
<feature type="transmembrane region" description="Helical" evidence="6">
    <location>
        <begin position="37"/>
        <end position="58"/>
    </location>
</feature>
<keyword evidence="5 6" id="KW-0472">Membrane</keyword>
<evidence type="ECO:0000256" key="2">
    <source>
        <dbReference type="ARBA" id="ARBA00005268"/>
    </source>
</evidence>
<feature type="transmembrane region" description="Helical" evidence="6">
    <location>
        <begin position="128"/>
        <end position="152"/>
    </location>
</feature>
<evidence type="ECO:0000256" key="5">
    <source>
        <dbReference type="ARBA" id="ARBA00023136"/>
    </source>
</evidence>
<keyword evidence="4 6" id="KW-1133">Transmembrane helix</keyword>
<evidence type="ECO:0000256" key="1">
    <source>
        <dbReference type="ARBA" id="ARBA00004141"/>
    </source>
</evidence>
<dbReference type="PANTHER" id="PTHR30028">
    <property type="entry name" value="UPF0014 INNER MEMBRANE PROTEIN YBBM-RELATED"/>
    <property type="match status" value="1"/>
</dbReference>
<protein>
    <submittedName>
        <fullName evidence="7">Putative ABC transport system permease protein</fullName>
    </submittedName>
</protein>
<dbReference type="PANTHER" id="PTHR30028:SF0">
    <property type="entry name" value="PROTEIN ALUMINUM SENSITIVE 3"/>
    <property type="match status" value="1"/>
</dbReference>
<name>A0A1T4Y9Y5_9CLOT</name>
<keyword evidence="3 6" id="KW-0812">Transmembrane</keyword>
<accession>A0A1T4Y9Y5</accession>
<proteinExistence type="inferred from homology"/>
<comment type="similarity">
    <text evidence="2">Belongs to the UPF0014 family.</text>
</comment>
<dbReference type="AlphaFoldDB" id="A0A1T4Y9Y5"/>
<dbReference type="Pfam" id="PF03649">
    <property type="entry name" value="UPF0014"/>
    <property type="match status" value="1"/>
</dbReference>
<dbReference type="GO" id="GO:0005886">
    <property type="term" value="C:plasma membrane"/>
    <property type="evidence" value="ECO:0007669"/>
    <property type="project" value="TreeGrafter"/>
</dbReference>
<sequence length="261" mass="28851">MNGAVDLSLIQVVSAYIFIIILLFIVRKRELNIEKEIIIATVRMTVQLILTGFILTYIFKNPNVFITILIVGFMEIFSISNIFKRNKSKLSIELKNVITISMLAGTLLSLLYFLLIVVKIKPWFNPQYLIPLAGMIVGNSMTGISLGINKLIDGVTNQRDMIECSLMLGATPKDACKSIIDNAFDSAILPTINSMVGMGIVFLPGMMTGQILSGSLPLVAIKYQIAIMLGILGSVSITVITFLNLGYKTFFNSRMQLKREG</sequence>
<dbReference type="EMBL" id="FUYH01000028">
    <property type="protein sequence ID" value="SKA98328.1"/>
    <property type="molecule type" value="Genomic_DNA"/>
</dbReference>
<dbReference type="STRING" id="1147123.SAMN05443428_12825"/>
<evidence type="ECO:0000256" key="3">
    <source>
        <dbReference type="ARBA" id="ARBA00022692"/>
    </source>
</evidence>